<sequence>PPLTNTTVLPRHFGIVIFPHLTPLDMFGPMEALIGLTLAYGNHTGKMHMSILGADDAPTWASPPNAYAQFGMPLHPTITFDAYRGLAASNFAGGAKGAEKGPIDVLLVPGGGGTRGNMTREIAFVKEMYPAVQYMMSVCTGSTILARAGVLDNKRATTNKRAWDWATTFGKNVTYTTGRWVQDGNTWSSSGVSAGTDAMVAFIAHLYGEAPAQWVADNAEITRWTDASRDPFAERWGV</sequence>
<reference evidence="2 3" key="1">
    <citation type="submission" date="2020-01" db="EMBL/GenBank/DDBJ databases">
        <authorList>
            <consortium name="DOE Joint Genome Institute"/>
            <person name="Haridas S."/>
            <person name="Albert R."/>
            <person name="Binder M."/>
            <person name="Bloem J."/>
            <person name="Labutti K."/>
            <person name="Salamov A."/>
            <person name="Andreopoulos B."/>
            <person name="Baker S.E."/>
            <person name="Barry K."/>
            <person name="Bills G."/>
            <person name="Bluhm B.H."/>
            <person name="Cannon C."/>
            <person name="Castanera R."/>
            <person name="Culley D.E."/>
            <person name="Daum C."/>
            <person name="Ezra D."/>
            <person name="Gonzalez J.B."/>
            <person name="Henrissat B."/>
            <person name="Kuo A."/>
            <person name="Liang C."/>
            <person name="Lipzen A."/>
            <person name="Lutzoni F."/>
            <person name="Magnuson J."/>
            <person name="Mondo S."/>
            <person name="Nolan M."/>
            <person name="Ohm R."/>
            <person name="Pangilinan J."/>
            <person name="Park H.-J.H."/>
            <person name="Ramirez L."/>
            <person name="Alfaro M."/>
            <person name="Sun H."/>
            <person name="Tritt A."/>
            <person name="Yoshinaga Y."/>
            <person name="Zwiers L.-H.L."/>
            <person name="Turgeon B.G."/>
            <person name="Goodwin S.B."/>
            <person name="Spatafora J.W."/>
            <person name="Crous P.W."/>
            <person name="Grigoriev I.V."/>
        </authorList>
    </citation>
    <scope>NUCLEOTIDE SEQUENCE [LARGE SCALE GENOMIC DNA]</scope>
    <source>
        <strain evidence="2 3">CBS 611.86</strain>
    </source>
</reference>
<feature type="non-terminal residue" evidence="2">
    <location>
        <position position="1"/>
    </location>
</feature>
<dbReference type="Proteomes" id="UP000481861">
    <property type="component" value="Unassembled WGS sequence"/>
</dbReference>
<keyword evidence="2" id="KW-0808">Transferase</keyword>
<feature type="domain" description="DJ-1/PfpI" evidence="1">
    <location>
        <begin position="99"/>
        <end position="203"/>
    </location>
</feature>
<evidence type="ECO:0000313" key="3">
    <source>
        <dbReference type="Proteomes" id="UP000481861"/>
    </source>
</evidence>
<dbReference type="SUPFAM" id="SSF52317">
    <property type="entry name" value="Class I glutamine amidotransferase-like"/>
    <property type="match status" value="1"/>
</dbReference>
<dbReference type="Gene3D" id="3.40.50.880">
    <property type="match status" value="1"/>
</dbReference>
<name>A0A7C8MUX2_9PLEO</name>
<evidence type="ECO:0000259" key="1">
    <source>
        <dbReference type="Pfam" id="PF01965"/>
    </source>
</evidence>
<dbReference type="GO" id="GO:0016740">
    <property type="term" value="F:transferase activity"/>
    <property type="evidence" value="ECO:0007669"/>
    <property type="project" value="UniProtKB-KW"/>
</dbReference>
<proteinExistence type="predicted"/>
<feature type="non-terminal residue" evidence="2">
    <location>
        <position position="238"/>
    </location>
</feature>
<dbReference type="InterPro" id="IPR002818">
    <property type="entry name" value="DJ-1/PfpI"/>
</dbReference>
<dbReference type="InterPro" id="IPR029062">
    <property type="entry name" value="Class_I_gatase-like"/>
</dbReference>
<dbReference type="Pfam" id="PF01965">
    <property type="entry name" value="DJ-1_PfpI"/>
    <property type="match status" value="1"/>
</dbReference>
<evidence type="ECO:0000313" key="2">
    <source>
        <dbReference type="EMBL" id="KAF2877604.1"/>
    </source>
</evidence>
<dbReference type="CDD" id="cd03139">
    <property type="entry name" value="GATase1_PfpI_2"/>
    <property type="match status" value="1"/>
</dbReference>
<dbReference type="AlphaFoldDB" id="A0A7C8MUX2"/>
<organism evidence="2 3">
    <name type="scientific">Massariosphaeria phaeospora</name>
    <dbReference type="NCBI Taxonomy" id="100035"/>
    <lineage>
        <taxon>Eukaryota</taxon>
        <taxon>Fungi</taxon>
        <taxon>Dikarya</taxon>
        <taxon>Ascomycota</taxon>
        <taxon>Pezizomycotina</taxon>
        <taxon>Dothideomycetes</taxon>
        <taxon>Pleosporomycetidae</taxon>
        <taxon>Pleosporales</taxon>
        <taxon>Pleosporales incertae sedis</taxon>
        <taxon>Massariosphaeria</taxon>
    </lineage>
</organism>
<protein>
    <submittedName>
        <fullName evidence="2">Class I glutamine amidotransferase-like protein</fullName>
    </submittedName>
</protein>
<dbReference type="EMBL" id="JAADJZ010000002">
    <property type="protein sequence ID" value="KAF2877604.1"/>
    <property type="molecule type" value="Genomic_DNA"/>
</dbReference>
<comment type="caution">
    <text evidence="2">The sequence shown here is derived from an EMBL/GenBank/DDBJ whole genome shotgun (WGS) entry which is preliminary data.</text>
</comment>
<keyword evidence="3" id="KW-1185">Reference proteome</keyword>
<accession>A0A7C8MUX2</accession>
<keyword evidence="2" id="KW-0315">Glutamine amidotransferase</keyword>
<gene>
    <name evidence="2" type="ORF">BDV95DRAFT_473115</name>
</gene>
<dbReference type="OrthoDB" id="543156at2759"/>
<dbReference type="InterPro" id="IPR052158">
    <property type="entry name" value="INH-QAR"/>
</dbReference>
<dbReference type="PANTHER" id="PTHR43130:SF15">
    <property type="entry name" value="THIJ_PFPI FAMILY PROTEIN (AFU_ORTHOLOGUE AFUA_5G14240)"/>
    <property type="match status" value="1"/>
</dbReference>
<dbReference type="PANTHER" id="PTHR43130">
    <property type="entry name" value="ARAC-FAMILY TRANSCRIPTIONAL REGULATOR"/>
    <property type="match status" value="1"/>
</dbReference>